<evidence type="ECO:0000256" key="6">
    <source>
        <dbReference type="ARBA" id="ARBA00022679"/>
    </source>
</evidence>
<evidence type="ECO:0000256" key="5">
    <source>
        <dbReference type="ARBA" id="ARBA00022603"/>
    </source>
</evidence>
<dbReference type="PROSITE" id="PS00092">
    <property type="entry name" value="N6_MTASE"/>
    <property type="match status" value="1"/>
</dbReference>
<name>A0ABS0C011_9GAMM</name>
<reference evidence="9 10" key="1">
    <citation type="submission" date="2020-11" db="EMBL/GenBank/DDBJ databases">
        <title>Sulfur oxidizing isolate from Hospital Hole Sinkhole.</title>
        <authorList>
            <person name="Scott K.M."/>
        </authorList>
    </citation>
    <scope>NUCLEOTIDE SEQUENCE [LARGE SCALE GENOMIC DNA]</scope>
    <source>
        <strain evidence="9 10">HH1</strain>
    </source>
</reference>
<dbReference type="Proteomes" id="UP001193680">
    <property type="component" value="Unassembled WGS sequence"/>
</dbReference>
<dbReference type="EC" id="2.1.1.171" evidence="3 8"/>
<organism evidence="9 10">
    <name type="scientific">Thiomicrorhabdus heinhorstiae</name>
    <dbReference type="NCBI Taxonomy" id="2748010"/>
    <lineage>
        <taxon>Bacteria</taxon>
        <taxon>Pseudomonadati</taxon>
        <taxon>Pseudomonadota</taxon>
        <taxon>Gammaproteobacteria</taxon>
        <taxon>Thiotrichales</taxon>
        <taxon>Piscirickettsiaceae</taxon>
        <taxon>Thiomicrorhabdus</taxon>
    </lineage>
</organism>
<evidence type="ECO:0000313" key="10">
    <source>
        <dbReference type="Proteomes" id="UP001193680"/>
    </source>
</evidence>
<evidence type="ECO:0000256" key="7">
    <source>
        <dbReference type="ARBA" id="ARBA00048326"/>
    </source>
</evidence>
<dbReference type="SUPFAM" id="SSF53335">
    <property type="entry name" value="S-adenosyl-L-methionine-dependent methyltransferases"/>
    <property type="match status" value="1"/>
</dbReference>
<comment type="similarity">
    <text evidence="2 8">Belongs to the methyltransferase superfamily. RsmD family.</text>
</comment>
<evidence type="ECO:0000256" key="2">
    <source>
        <dbReference type="ARBA" id="ARBA00005269"/>
    </source>
</evidence>
<dbReference type="RefSeq" id="WP_185977735.1">
    <property type="nucleotide sequence ID" value="NZ_JACBGI020000005.1"/>
</dbReference>
<protein>
    <recommendedName>
        <fullName evidence="4 8">Ribosomal RNA small subunit methyltransferase D</fullName>
        <ecNumber evidence="3 8">2.1.1.171</ecNumber>
    </recommendedName>
</protein>
<comment type="function">
    <text evidence="1 8">Specifically methylates the guanine in position 966 of 16S rRNA in the assembled 30S particle.</text>
</comment>
<dbReference type="PANTHER" id="PTHR43542">
    <property type="entry name" value="METHYLTRANSFERASE"/>
    <property type="match status" value="1"/>
</dbReference>
<evidence type="ECO:0000256" key="3">
    <source>
        <dbReference type="ARBA" id="ARBA00012141"/>
    </source>
</evidence>
<dbReference type="EMBL" id="JACBGI020000005">
    <property type="protein sequence ID" value="MBF6057586.1"/>
    <property type="molecule type" value="Genomic_DNA"/>
</dbReference>
<evidence type="ECO:0000256" key="4">
    <source>
        <dbReference type="ARBA" id="ARBA00013682"/>
    </source>
</evidence>
<keyword evidence="5 8" id="KW-0489">Methyltransferase</keyword>
<keyword evidence="8" id="KW-0698">rRNA processing</keyword>
<dbReference type="Pfam" id="PF03602">
    <property type="entry name" value="Cons_hypoth95"/>
    <property type="match status" value="1"/>
</dbReference>
<evidence type="ECO:0000313" key="9">
    <source>
        <dbReference type="EMBL" id="MBF6057586.1"/>
    </source>
</evidence>
<dbReference type="InterPro" id="IPR029063">
    <property type="entry name" value="SAM-dependent_MTases_sf"/>
</dbReference>
<comment type="catalytic activity">
    <reaction evidence="7 8">
        <text>guanosine(966) in 16S rRNA + S-adenosyl-L-methionine = N(2)-methylguanosine(966) in 16S rRNA + S-adenosyl-L-homocysteine + H(+)</text>
        <dbReference type="Rhea" id="RHEA:23548"/>
        <dbReference type="Rhea" id="RHEA-COMP:10211"/>
        <dbReference type="Rhea" id="RHEA-COMP:10212"/>
        <dbReference type="ChEBI" id="CHEBI:15378"/>
        <dbReference type="ChEBI" id="CHEBI:57856"/>
        <dbReference type="ChEBI" id="CHEBI:59789"/>
        <dbReference type="ChEBI" id="CHEBI:74269"/>
        <dbReference type="ChEBI" id="CHEBI:74481"/>
        <dbReference type="EC" id="2.1.1.171"/>
    </reaction>
</comment>
<dbReference type="CDD" id="cd02440">
    <property type="entry name" value="AdoMet_MTases"/>
    <property type="match status" value="1"/>
</dbReference>
<keyword evidence="6 8" id="KW-0808">Transferase</keyword>
<dbReference type="PANTHER" id="PTHR43542:SF1">
    <property type="entry name" value="METHYLTRANSFERASE"/>
    <property type="match status" value="1"/>
</dbReference>
<dbReference type="GO" id="GO:0052913">
    <property type="term" value="F:16S rRNA (guanine(966)-N(2))-methyltransferase activity"/>
    <property type="evidence" value="ECO:0007669"/>
    <property type="project" value="UniProtKB-EC"/>
</dbReference>
<dbReference type="NCBIfam" id="TIGR00095">
    <property type="entry name" value="16S rRNA (guanine(966)-N(2))-methyltransferase RsmD"/>
    <property type="match status" value="1"/>
</dbReference>
<comment type="caution">
    <text evidence="9">The sequence shown here is derived from an EMBL/GenBank/DDBJ whole genome shotgun (WGS) entry which is preliminary data.</text>
</comment>
<evidence type="ECO:0000256" key="1">
    <source>
        <dbReference type="ARBA" id="ARBA00002649"/>
    </source>
</evidence>
<keyword evidence="8" id="KW-0949">S-adenosyl-L-methionine</keyword>
<dbReference type="Gene3D" id="3.40.50.150">
    <property type="entry name" value="Vaccinia Virus protein VP39"/>
    <property type="match status" value="1"/>
</dbReference>
<dbReference type="InterPro" id="IPR004398">
    <property type="entry name" value="RNA_MeTrfase_RsmD"/>
</dbReference>
<gene>
    <name evidence="9" type="primary">rsmD</name>
    <name evidence="9" type="ORF">H8792_004460</name>
</gene>
<dbReference type="InterPro" id="IPR002052">
    <property type="entry name" value="DNA_methylase_N6_adenine_CS"/>
</dbReference>
<evidence type="ECO:0000256" key="8">
    <source>
        <dbReference type="PIRNR" id="PIRNR004553"/>
    </source>
</evidence>
<keyword evidence="10" id="KW-1185">Reference proteome</keyword>
<sequence length="210" mass="23790">MKQKRKTPVRRGAAVKSGDVGEVRIIGGDWGGRKLPVLQAEGLRPTSDRVRETLFNWLQFEVPGARCLDLFAGSGALGFEALSRGAKSCCFLELSAENTRQLQANRQSLQADQAEIHQTDSVQWIQQQSSQAFDIVFIDPPFHKGLLEPVWQGLLQNGWLAEEAWIYLEQENGLDWPEIPESCSLYREKKTSQVKYALFHYQARQAESRI</sequence>
<proteinExistence type="inferred from homology"/>
<accession>A0ABS0C011</accession>
<dbReference type="PIRSF" id="PIRSF004553">
    <property type="entry name" value="CHP00095"/>
    <property type="match status" value="1"/>
</dbReference>